<organism evidence="1">
    <name type="scientific">marine metagenome</name>
    <dbReference type="NCBI Taxonomy" id="408172"/>
    <lineage>
        <taxon>unclassified sequences</taxon>
        <taxon>metagenomes</taxon>
        <taxon>ecological metagenomes</taxon>
    </lineage>
</organism>
<dbReference type="InterPro" id="IPR036291">
    <property type="entry name" value="NAD(P)-bd_dom_sf"/>
</dbReference>
<dbReference type="AlphaFoldDB" id="A0A381NMF7"/>
<dbReference type="EMBL" id="UINC01000403">
    <property type="protein sequence ID" value="SUZ54713.1"/>
    <property type="molecule type" value="Genomic_DNA"/>
</dbReference>
<reference evidence="1" key="1">
    <citation type="submission" date="2018-05" db="EMBL/GenBank/DDBJ databases">
        <authorList>
            <person name="Lanie J.A."/>
            <person name="Ng W.-L."/>
            <person name="Kazmierczak K.M."/>
            <person name="Andrzejewski T.M."/>
            <person name="Davidsen T.M."/>
            <person name="Wayne K.J."/>
            <person name="Tettelin H."/>
            <person name="Glass J.I."/>
            <person name="Rusch D."/>
            <person name="Podicherti R."/>
            <person name="Tsui H.-C.T."/>
            <person name="Winkler M.E."/>
        </authorList>
    </citation>
    <scope>NUCLEOTIDE SEQUENCE</scope>
</reference>
<evidence type="ECO:0000313" key="1">
    <source>
        <dbReference type="EMBL" id="SUZ54713.1"/>
    </source>
</evidence>
<name>A0A381NMF7_9ZZZZ</name>
<protein>
    <recommendedName>
        <fullName evidence="2">NAD(P)-binding domain-containing protein</fullName>
    </recommendedName>
</protein>
<proteinExistence type="predicted"/>
<dbReference type="SUPFAM" id="SSF51735">
    <property type="entry name" value="NAD(P)-binding Rossmann-fold domains"/>
    <property type="match status" value="1"/>
</dbReference>
<dbReference type="Gene3D" id="3.40.50.720">
    <property type="entry name" value="NAD(P)-binding Rossmann-like Domain"/>
    <property type="match status" value="1"/>
</dbReference>
<gene>
    <name evidence="1" type="ORF">METZ01_LOCUS7567</name>
</gene>
<evidence type="ECO:0008006" key="2">
    <source>
        <dbReference type="Google" id="ProtNLM"/>
    </source>
</evidence>
<accession>A0A381NMF7</accession>
<sequence length="145" mass="16617">MESIFRESTDTEVFISNAHSAFTQTALLYRFIEWGYKGHIISIGSVASDAIRYRNNPYSIHKQALESANEQLFSLGHNITLIKLGYVKTEGTLKKAAEIDKRPWLKQKRIDKNTPDNPLELHDVSRIIDFILDSPHRVKEISCSQ</sequence>